<dbReference type="EMBL" id="BMAW01086841">
    <property type="protein sequence ID" value="GFU49042.1"/>
    <property type="molecule type" value="Genomic_DNA"/>
</dbReference>
<reference evidence="1" key="1">
    <citation type="submission" date="2020-08" db="EMBL/GenBank/DDBJ databases">
        <title>Multicomponent nature underlies the extraordinary mechanical properties of spider dragline silk.</title>
        <authorList>
            <person name="Kono N."/>
            <person name="Nakamura H."/>
            <person name="Mori M."/>
            <person name="Yoshida Y."/>
            <person name="Ohtoshi R."/>
            <person name="Malay A.D."/>
            <person name="Moran D.A.P."/>
            <person name="Tomita M."/>
            <person name="Numata K."/>
            <person name="Arakawa K."/>
        </authorList>
    </citation>
    <scope>NUCLEOTIDE SEQUENCE</scope>
</reference>
<proteinExistence type="predicted"/>
<gene>
    <name evidence="1" type="ORF">NPIL_541</name>
</gene>
<sequence>MAYLNVQFEIALMKGRWGKIYSSPDLGLELNLPEMNHHLSWKTQLLDVWAPGAGSSPQECVRPLIYHKKCLEVEWGGRIF</sequence>
<organism evidence="1 2">
    <name type="scientific">Nephila pilipes</name>
    <name type="common">Giant wood spider</name>
    <name type="synonym">Nephila maculata</name>
    <dbReference type="NCBI Taxonomy" id="299642"/>
    <lineage>
        <taxon>Eukaryota</taxon>
        <taxon>Metazoa</taxon>
        <taxon>Ecdysozoa</taxon>
        <taxon>Arthropoda</taxon>
        <taxon>Chelicerata</taxon>
        <taxon>Arachnida</taxon>
        <taxon>Araneae</taxon>
        <taxon>Araneomorphae</taxon>
        <taxon>Entelegynae</taxon>
        <taxon>Araneoidea</taxon>
        <taxon>Nephilidae</taxon>
        <taxon>Nephila</taxon>
    </lineage>
</organism>
<comment type="caution">
    <text evidence="1">The sequence shown here is derived from an EMBL/GenBank/DDBJ whole genome shotgun (WGS) entry which is preliminary data.</text>
</comment>
<keyword evidence="2" id="KW-1185">Reference proteome</keyword>
<evidence type="ECO:0000313" key="2">
    <source>
        <dbReference type="Proteomes" id="UP000887013"/>
    </source>
</evidence>
<name>A0A8X6R1Q7_NEPPI</name>
<evidence type="ECO:0000313" key="1">
    <source>
        <dbReference type="EMBL" id="GFU49042.1"/>
    </source>
</evidence>
<accession>A0A8X6R1Q7</accession>
<dbReference type="AlphaFoldDB" id="A0A8X6R1Q7"/>
<protein>
    <submittedName>
        <fullName evidence="1">Uncharacterized protein</fullName>
    </submittedName>
</protein>
<dbReference type="Proteomes" id="UP000887013">
    <property type="component" value="Unassembled WGS sequence"/>
</dbReference>